<evidence type="ECO:0000313" key="1">
    <source>
        <dbReference type="Proteomes" id="UP000694853"/>
    </source>
</evidence>
<dbReference type="GeneID" id="113847328"/>
<dbReference type="AlphaFoldDB" id="A0A8B8JL28"/>
<gene>
    <name evidence="2" type="primary">LOC113847328</name>
</gene>
<reference evidence="1" key="1">
    <citation type="journal article" date="2019" name="Toxins">
        <title>Detection of Abrin-Like and Prepropulchellin-Like Toxin Genes and Transcripts Using Whole Genome Sequencing and Full-Length Transcript Sequencing of Abrus precatorius.</title>
        <authorList>
            <person name="Hovde B.T."/>
            <person name="Daligault H.E."/>
            <person name="Hanschen E.R."/>
            <person name="Kunde Y.A."/>
            <person name="Johnson M.B."/>
            <person name="Starkenburg S.R."/>
            <person name="Johnson S.L."/>
        </authorList>
    </citation>
    <scope>NUCLEOTIDE SEQUENCE [LARGE SCALE GENOMIC DNA]</scope>
</reference>
<keyword evidence="1" id="KW-1185">Reference proteome</keyword>
<protein>
    <submittedName>
        <fullName evidence="2">Uncharacterized protein LOC113847328 isoform X1</fullName>
    </submittedName>
</protein>
<dbReference type="PANTHER" id="PTHR47871">
    <property type="entry name" value="NAC DOMAIN-CONTAINING PROTEIN 8"/>
    <property type="match status" value="1"/>
</dbReference>
<dbReference type="Proteomes" id="UP000694853">
    <property type="component" value="Unplaced"/>
</dbReference>
<dbReference type="PANTHER" id="PTHR47871:SF2">
    <property type="entry name" value="OS03G0221300 PROTEIN"/>
    <property type="match status" value="1"/>
</dbReference>
<dbReference type="OrthoDB" id="2021147at2759"/>
<accession>A0A8B8JL28</accession>
<dbReference type="KEGG" id="aprc:113847328"/>
<evidence type="ECO:0000313" key="2">
    <source>
        <dbReference type="RefSeq" id="XP_027332147.1"/>
    </source>
</evidence>
<reference evidence="2" key="2">
    <citation type="submission" date="2025-08" db="UniProtKB">
        <authorList>
            <consortium name="RefSeq"/>
        </authorList>
    </citation>
    <scope>IDENTIFICATION</scope>
    <source>
        <tissue evidence="2">Young leaves</tissue>
    </source>
</reference>
<name>A0A8B8JL28_ABRPR</name>
<organism evidence="1 2">
    <name type="scientific">Abrus precatorius</name>
    <name type="common">Indian licorice</name>
    <name type="synonym">Glycine abrus</name>
    <dbReference type="NCBI Taxonomy" id="3816"/>
    <lineage>
        <taxon>Eukaryota</taxon>
        <taxon>Viridiplantae</taxon>
        <taxon>Streptophyta</taxon>
        <taxon>Embryophyta</taxon>
        <taxon>Tracheophyta</taxon>
        <taxon>Spermatophyta</taxon>
        <taxon>Magnoliopsida</taxon>
        <taxon>eudicotyledons</taxon>
        <taxon>Gunneridae</taxon>
        <taxon>Pentapetalae</taxon>
        <taxon>rosids</taxon>
        <taxon>fabids</taxon>
        <taxon>Fabales</taxon>
        <taxon>Fabaceae</taxon>
        <taxon>Papilionoideae</taxon>
        <taxon>50 kb inversion clade</taxon>
        <taxon>NPAAA clade</taxon>
        <taxon>indigoferoid/millettioid clade</taxon>
        <taxon>Abreae</taxon>
        <taxon>Abrus</taxon>
    </lineage>
</organism>
<sequence>MNPTNCALSSVDSEHIPLSQRRTFLYSRSADSYSPTLQNDTRIPLDVVVKKENEDCDSRQVTCPTFQTDASGVERTSVNVSSLARCPTLSVYDGVVTIKVEDYEILSNSVDKGRKTSLQLNFPTTEVKKEIPEGVDDDLDHIVLKKRSRMLLARNLSGLSYTTGEGNNGSLLENIMEQTIKKEDEKIDYADGKTRVARDECYDTLEGGDTTLFELPLGATSGSSLSTDYASSKSTASVISAVLQEDDHILKSRGIMMQFDSHVEQNVMPVNNDGPSCSASPTFVKVKDEPWGYSENHNVNKDAMGSISLKLPNIKSEWEVHNEYHDDQVEHMSLIDRLNFLMAGEDSSLNISTSDSSLKKTKPSSFLSSFIFSNSAEPLSINCRRKRKKTATDSVQTALEEDAPGLLQVLLDKGVLVDEIKLYGEKEDNEALDESFFEDSFSELEAVITKIFSQRHSFLKFPITRASKASRASYCLACLISLVEQTRYLKFRKWPVEWGWCRDLQSFIFVFERHNRIVLERPEYGYATYFFELVKSLPVEWQIKRLVIVMKLTSCSRISLIENKELLVGEDLTEGEAKVFMEYGWTPNTGLGTMLNYRDRVVHDRKNEKDSFEWRSKIGKMLMDGYNGGTIVMPNIPKKVEEYMCASPYISSCSPMSD</sequence>
<proteinExistence type="predicted"/>
<dbReference type="RefSeq" id="XP_027332147.1">
    <property type="nucleotide sequence ID" value="XM_027476346.1"/>
</dbReference>